<sequence length="181" mass="20918">MAIYKQSDYEALRRRCVELSQAGWQQLAIAQAFGLTQPWVSRTLKKYNQQGPTALQEGKRTGAPARLSAEQLEQLVSELNKGAEYHGFSGAIWTRPRVNEVIKKLFGVSYDPSQIGRILKKVGWSRQLPQRKARQQDKRAVAQWREERLPELNRIAEAKKLRTKGEPFYMLMSQPVIYCLW</sequence>
<dbReference type="Pfam" id="PF13384">
    <property type="entry name" value="HTH_23"/>
    <property type="match status" value="1"/>
</dbReference>
<evidence type="ECO:0000313" key="2">
    <source>
        <dbReference type="EMBL" id="MFC5411903.1"/>
    </source>
</evidence>
<dbReference type="RefSeq" id="WP_379848868.1">
    <property type="nucleotide sequence ID" value="NZ_JBHSMA010000008.1"/>
</dbReference>
<dbReference type="SUPFAM" id="SSF46689">
    <property type="entry name" value="Homeodomain-like"/>
    <property type="match status" value="1"/>
</dbReference>
<evidence type="ECO:0000259" key="1">
    <source>
        <dbReference type="Pfam" id="PF13592"/>
    </source>
</evidence>
<dbReference type="InterPro" id="IPR036388">
    <property type="entry name" value="WH-like_DNA-bd_sf"/>
</dbReference>
<proteinExistence type="predicted"/>
<name>A0ABW0IHA2_9BACT</name>
<evidence type="ECO:0000313" key="3">
    <source>
        <dbReference type="Proteomes" id="UP001596106"/>
    </source>
</evidence>
<reference evidence="3" key="1">
    <citation type="journal article" date="2019" name="Int. J. Syst. Evol. Microbiol.">
        <title>The Global Catalogue of Microorganisms (GCM) 10K type strain sequencing project: providing services to taxonomists for standard genome sequencing and annotation.</title>
        <authorList>
            <consortium name="The Broad Institute Genomics Platform"/>
            <consortium name="The Broad Institute Genome Sequencing Center for Infectious Disease"/>
            <person name="Wu L."/>
            <person name="Ma J."/>
        </authorList>
    </citation>
    <scope>NUCLEOTIDE SEQUENCE [LARGE SCALE GENOMIC DNA]</scope>
    <source>
        <strain evidence="3">CCUG 55250</strain>
    </source>
</reference>
<keyword evidence="3" id="KW-1185">Reference proteome</keyword>
<dbReference type="Proteomes" id="UP001596106">
    <property type="component" value="Unassembled WGS sequence"/>
</dbReference>
<protein>
    <submittedName>
        <fullName evidence="2">Transposase</fullName>
    </submittedName>
</protein>
<comment type="caution">
    <text evidence="2">The sequence shown here is derived from an EMBL/GenBank/DDBJ whole genome shotgun (WGS) entry which is preliminary data.</text>
</comment>
<dbReference type="InterPro" id="IPR025959">
    <property type="entry name" value="Winged_HTH_dom"/>
</dbReference>
<organism evidence="2 3">
    <name type="scientific">Larkinella bovis</name>
    <dbReference type="NCBI Taxonomy" id="683041"/>
    <lineage>
        <taxon>Bacteria</taxon>
        <taxon>Pseudomonadati</taxon>
        <taxon>Bacteroidota</taxon>
        <taxon>Cytophagia</taxon>
        <taxon>Cytophagales</taxon>
        <taxon>Spirosomataceae</taxon>
        <taxon>Larkinella</taxon>
    </lineage>
</organism>
<dbReference type="Gene3D" id="1.10.10.10">
    <property type="entry name" value="Winged helix-like DNA-binding domain superfamily/Winged helix DNA-binding domain"/>
    <property type="match status" value="1"/>
</dbReference>
<feature type="domain" description="Winged helix-turn helix" evidence="1">
    <location>
        <begin position="91"/>
        <end position="147"/>
    </location>
</feature>
<gene>
    <name evidence="2" type="ORF">ACFPMF_21445</name>
</gene>
<accession>A0ABW0IHA2</accession>
<dbReference type="InterPro" id="IPR009057">
    <property type="entry name" value="Homeodomain-like_sf"/>
</dbReference>
<dbReference type="EMBL" id="JBHSMA010000008">
    <property type="protein sequence ID" value="MFC5411903.1"/>
    <property type="molecule type" value="Genomic_DNA"/>
</dbReference>
<dbReference type="Pfam" id="PF13592">
    <property type="entry name" value="HTH_33"/>
    <property type="match status" value="1"/>
</dbReference>